<accession>A0A444FHD4</accession>
<dbReference type="Proteomes" id="UP000287651">
    <property type="component" value="Unassembled WGS sequence"/>
</dbReference>
<dbReference type="AlphaFoldDB" id="A0A444FHD4"/>
<sequence length="55" mass="6426">MILFLQLQEFMSLTFVQRMFRASASCFILYVDSLHATWALHQVPPNYSTPRFALS</sequence>
<organism evidence="1 2">
    <name type="scientific">Ensete ventricosum</name>
    <name type="common">Abyssinian banana</name>
    <name type="synonym">Musa ensete</name>
    <dbReference type="NCBI Taxonomy" id="4639"/>
    <lineage>
        <taxon>Eukaryota</taxon>
        <taxon>Viridiplantae</taxon>
        <taxon>Streptophyta</taxon>
        <taxon>Embryophyta</taxon>
        <taxon>Tracheophyta</taxon>
        <taxon>Spermatophyta</taxon>
        <taxon>Magnoliopsida</taxon>
        <taxon>Liliopsida</taxon>
        <taxon>Zingiberales</taxon>
        <taxon>Musaceae</taxon>
        <taxon>Ensete</taxon>
    </lineage>
</organism>
<comment type="caution">
    <text evidence="1">The sequence shown here is derived from an EMBL/GenBank/DDBJ whole genome shotgun (WGS) entry which is preliminary data.</text>
</comment>
<name>A0A444FHD4_ENSVE</name>
<proteinExistence type="predicted"/>
<dbReference type="EMBL" id="AMZH03009773">
    <property type="protein sequence ID" value="RRT56110.1"/>
    <property type="molecule type" value="Genomic_DNA"/>
</dbReference>
<protein>
    <submittedName>
        <fullName evidence="1">Uncharacterized protein</fullName>
    </submittedName>
</protein>
<reference evidence="1 2" key="1">
    <citation type="journal article" date="2014" name="Agronomy (Basel)">
        <title>A Draft Genome Sequence for Ensete ventricosum, the Drought-Tolerant Tree Against Hunger.</title>
        <authorList>
            <person name="Harrison J."/>
            <person name="Moore K.A."/>
            <person name="Paszkiewicz K."/>
            <person name="Jones T."/>
            <person name="Grant M."/>
            <person name="Ambacheew D."/>
            <person name="Muzemil S."/>
            <person name="Studholme D.J."/>
        </authorList>
    </citation>
    <scope>NUCLEOTIDE SEQUENCE [LARGE SCALE GENOMIC DNA]</scope>
</reference>
<evidence type="ECO:0000313" key="2">
    <source>
        <dbReference type="Proteomes" id="UP000287651"/>
    </source>
</evidence>
<evidence type="ECO:0000313" key="1">
    <source>
        <dbReference type="EMBL" id="RRT56110.1"/>
    </source>
</evidence>
<gene>
    <name evidence="1" type="ORF">B296_00048071</name>
</gene>